<accession>I3E6C4</accession>
<dbReference type="GO" id="GO:0035435">
    <property type="term" value="P:phosphate ion transmembrane transport"/>
    <property type="evidence" value="ECO:0007669"/>
    <property type="project" value="InterPro"/>
</dbReference>
<keyword evidence="5 8" id="KW-0812">Transmembrane</keyword>
<evidence type="ECO:0000256" key="7">
    <source>
        <dbReference type="ARBA" id="ARBA00023136"/>
    </source>
</evidence>
<dbReference type="InterPro" id="IPR035906">
    <property type="entry name" value="MetI-like_sf"/>
</dbReference>
<feature type="transmembrane region" description="Helical" evidence="8">
    <location>
        <begin position="269"/>
        <end position="289"/>
    </location>
</feature>
<evidence type="ECO:0000256" key="5">
    <source>
        <dbReference type="ARBA" id="ARBA00022692"/>
    </source>
</evidence>
<dbReference type="RefSeq" id="WP_003350829.1">
    <property type="nucleotide sequence ID" value="NZ_AFEU01000001.1"/>
</dbReference>
<dbReference type="NCBIfam" id="TIGR00974">
    <property type="entry name" value="3a0107s02c"/>
    <property type="match status" value="1"/>
</dbReference>
<comment type="subcellular location">
    <subcellularLocation>
        <location evidence="1 8">Cell membrane</location>
        <topology evidence="1 8">Multi-pass membrane protein</topology>
    </subcellularLocation>
</comment>
<dbReference type="STRING" id="997296.PB1_03870"/>
<comment type="similarity">
    <text evidence="2 8">Belongs to the binding-protein-dependent transport system permease family. CysTW subfamily.</text>
</comment>
<dbReference type="AlphaFoldDB" id="I3E6C4"/>
<evidence type="ECO:0000256" key="6">
    <source>
        <dbReference type="ARBA" id="ARBA00022989"/>
    </source>
</evidence>
<dbReference type="Gene3D" id="1.10.3720.10">
    <property type="entry name" value="MetI-like"/>
    <property type="match status" value="1"/>
</dbReference>
<keyword evidence="4 8" id="KW-1003">Cell membrane</keyword>
<dbReference type="InterPro" id="IPR000515">
    <property type="entry name" value="MetI-like"/>
</dbReference>
<protein>
    <recommendedName>
        <fullName evidence="8">Phosphate transport system permease protein PstA</fullName>
    </recommendedName>
</protein>
<dbReference type="eggNOG" id="COG0581">
    <property type="taxonomic scope" value="Bacteria"/>
</dbReference>
<evidence type="ECO:0000256" key="8">
    <source>
        <dbReference type="RuleBase" id="RU363043"/>
    </source>
</evidence>
<dbReference type="SUPFAM" id="SSF161098">
    <property type="entry name" value="MetI-like"/>
    <property type="match status" value="1"/>
</dbReference>
<name>I3E6C4_BACMT</name>
<keyword evidence="7 8" id="KW-0472">Membrane</keyword>
<dbReference type="InterPro" id="IPR005672">
    <property type="entry name" value="Phosphate_PstA"/>
</dbReference>
<dbReference type="CDD" id="cd06261">
    <property type="entry name" value="TM_PBP2"/>
    <property type="match status" value="1"/>
</dbReference>
<keyword evidence="6 8" id="KW-1133">Transmembrane helix</keyword>
<feature type="domain" description="ABC transmembrane type-1" evidence="9">
    <location>
        <begin position="75"/>
        <end position="283"/>
    </location>
</feature>
<dbReference type="PANTHER" id="PTHR43470:SF4">
    <property type="entry name" value="ABC TRANSPORTER PERMEASE PROTEIN YQGI-RELATED"/>
    <property type="match status" value="1"/>
</dbReference>
<evidence type="ECO:0000259" key="9">
    <source>
        <dbReference type="PROSITE" id="PS50928"/>
    </source>
</evidence>
<organism evidence="10 11">
    <name type="scientific">Bacillus methanolicus PB1</name>
    <dbReference type="NCBI Taxonomy" id="997296"/>
    <lineage>
        <taxon>Bacteria</taxon>
        <taxon>Bacillati</taxon>
        <taxon>Bacillota</taxon>
        <taxon>Bacilli</taxon>
        <taxon>Bacillales</taxon>
        <taxon>Bacillaceae</taxon>
        <taxon>Bacillus</taxon>
    </lineage>
</organism>
<evidence type="ECO:0000256" key="2">
    <source>
        <dbReference type="ARBA" id="ARBA00007069"/>
    </source>
</evidence>
<dbReference type="EMBL" id="AFEU01000001">
    <property type="protein sequence ID" value="EIJ82045.1"/>
    <property type="molecule type" value="Genomic_DNA"/>
</dbReference>
<feature type="transmembrane region" description="Helical" evidence="8">
    <location>
        <begin position="79"/>
        <end position="100"/>
    </location>
</feature>
<dbReference type="GO" id="GO:0005886">
    <property type="term" value="C:plasma membrane"/>
    <property type="evidence" value="ECO:0007669"/>
    <property type="project" value="UniProtKB-SubCell"/>
</dbReference>
<feature type="transmembrane region" description="Helical" evidence="8">
    <location>
        <begin position="142"/>
        <end position="161"/>
    </location>
</feature>
<keyword evidence="11" id="KW-1185">Reference proteome</keyword>
<dbReference type="OrthoDB" id="9807065at2"/>
<sequence length="296" mass="32364">MKELTLYQKKRKWTLNFLVDKLFTVGLWIVSLLIVALIFWLLYRIISRGLPLLTFDFLIGIPDEVMEGGGIGPFLFNSFYILIISLIISLPIGIGSGIYLAEYAPDNRLTEVIRACVESLASVPSIVFGLFGYVLFVDVFQIGLTILGASVALSLLNLPVLTRVTEEALRSVPMDVREASYALGATKSKTIIKAVFPAALSAIVTGISLAACRAFGESAVILLAGGTGTSGEMWDFNLLSPGGNLPVYLWYVQSEALVPDAKEIAEKSAAVLVCIILLMSTLLRIPVWLRDFRLKR</sequence>
<dbReference type="Proteomes" id="UP000010523">
    <property type="component" value="Unassembled WGS sequence"/>
</dbReference>
<evidence type="ECO:0000256" key="3">
    <source>
        <dbReference type="ARBA" id="ARBA00022448"/>
    </source>
</evidence>
<evidence type="ECO:0000256" key="1">
    <source>
        <dbReference type="ARBA" id="ARBA00004651"/>
    </source>
</evidence>
<feature type="transmembrane region" description="Helical" evidence="8">
    <location>
        <begin position="194"/>
        <end position="216"/>
    </location>
</feature>
<evidence type="ECO:0000313" key="10">
    <source>
        <dbReference type="EMBL" id="EIJ82045.1"/>
    </source>
</evidence>
<dbReference type="PANTHER" id="PTHR43470">
    <property type="entry name" value="PHOSPHATE TRANSPORT SYSTEM PERMEASE PROTEIN PSTA-RELATED"/>
    <property type="match status" value="1"/>
</dbReference>
<dbReference type="Pfam" id="PF00528">
    <property type="entry name" value="BPD_transp_1"/>
    <property type="match status" value="1"/>
</dbReference>
<proteinExistence type="inferred from homology"/>
<comment type="caution">
    <text evidence="10">The sequence shown here is derived from an EMBL/GenBank/DDBJ whole genome shotgun (WGS) entry which is preliminary data.</text>
</comment>
<dbReference type="GO" id="GO:0005315">
    <property type="term" value="F:phosphate transmembrane transporter activity"/>
    <property type="evidence" value="ECO:0007669"/>
    <property type="project" value="InterPro"/>
</dbReference>
<evidence type="ECO:0000256" key="4">
    <source>
        <dbReference type="ARBA" id="ARBA00022475"/>
    </source>
</evidence>
<dbReference type="PROSITE" id="PS50928">
    <property type="entry name" value="ABC_TM1"/>
    <property type="match status" value="1"/>
</dbReference>
<evidence type="ECO:0000313" key="11">
    <source>
        <dbReference type="Proteomes" id="UP000010523"/>
    </source>
</evidence>
<feature type="transmembrane region" description="Helical" evidence="8">
    <location>
        <begin position="112"/>
        <end position="136"/>
    </location>
</feature>
<dbReference type="PATRIC" id="fig|997296.3.peg.846"/>
<gene>
    <name evidence="10" type="ORF">PB1_03870</name>
</gene>
<keyword evidence="3" id="KW-0813">Transport</keyword>
<feature type="transmembrane region" description="Helical" evidence="8">
    <location>
        <begin position="21"/>
        <end position="43"/>
    </location>
</feature>
<reference evidence="10 11" key="1">
    <citation type="journal article" date="2012" name="Appl. Environ. Microbiol.">
        <title>Genome Sequence of Thermotolerant Bacillus methanolicus: Features and Regulation Related to Methylotrophy and Production of L-Lysine and L-Glutamate from Methanol.</title>
        <authorList>
            <person name="Heggeset T.M."/>
            <person name="Krog A."/>
            <person name="Balzer S."/>
            <person name="Wentzel A."/>
            <person name="Ellingsen T.E."/>
            <person name="Brautaset T."/>
        </authorList>
    </citation>
    <scope>NUCLEOTIDE SEQUENCE [LARGE SCALE GENOMIC DNA]</scope>
    <source>
        <strain evidence="10 11">PB1</strain>
    </source>
</reference>